<dbReference type="InterPro" id="IPR013654">
    <property type="entry name" value="PAS_2"/>
</dbReference>
<keyword evidence="12" id="KW-0547">Nucleotide-binding</keyword>
<evidence type="ECO:0000256" key="5">
    <source>
        <dbReference type="ARBA" id="ARBA00022606"/>
    </source>
</evidence>
<evidence type="ECO:0000256" key="2">
    <source>
        <dbReference type="ARBA" id="ARBA00006402"/>
    </source>
</evidence>
<sequence length="743" mass="84401">MNNIPANYPENIDLENCSKEPIHIIGKTQSFGVLLVCDPLSFNVIQAGINTPEHFSLSPKEIIGQPLTTVLGEEQVENLRSILGKKETLIPQEVSVKGKKFLLQAHFSEINLILDFEPIEEIKDPFFFQKQLTRVLNKIQDSNSINELCNSAAVLTREIFGYDRVMIYKFDEEWNGQVLAENKIEELESWLGLHYPSTDIPSQSREMFLKHQIRMISDVQYTPVRIEPELSPLTGKPLDLSKSGLRAVSPIHIEYLTNMEVGASLSAAIIVQGKLWGLIACHHRTPRFLNYYQRESCRFLAQMLSTELALHESNNFINKTEVSGRVLTGLVDQLKQKGDIIEALSEGPVRFTDLISCTGGAIYFGGKWKLQGNVPSAPELEILMNNFLLHQEAGIYHTRNLATVFTPASDYQKEASGLLSLRITESKYILWFRQEVIQTVSWGGDPNDKTFYNEEKKRLSPRKSFKKWSNERKGISEDWKDFDVSAARDLGDKVSHTLLSKQRKEITGLNRKLMEANKDLELFSFGLSHDLRAPIRGMEGYLQIIKEDHAGKLNKEGKNLLNLASALTGKMNSLIDDILSYSGLSGMNDLQFQEIPVENLLKEVLSLINAESNFRRTRIHIEENLSPMKGDRRMLFQLWLNIVNNALKYSEKVDTPEIKIGTAQKNGKEVYYVRDNGIGIEENYLEKIFKTFTRVAGKDYSGSGIGLAIVKKIIEKHKGDIWVESIKGEGATFYFYTCPNFEF</sequence>
<feature type="domain" description="Phytochrome chromophore attachment site" evidence="10">
    <location>
        <begin position="144"/>
        <end position="306"/>
    </location>
</feature>
<evidence type="ECO:0000259" key="10">
    <source>
        <dbReference type="PROSITE" id="PS50046"/>
    </source>
</evidence>
<dbReference type="Pfam" id="PF02518">
    <property type="entry name" value="HATPase_c"/>
    <property type="match status" value="1"/>
</dbReference>
<keyword evidence="5" id="KW-0716">Sensory transduction</keyword>
<keyword evidence="8" id="KW-0157">Chromophore</keyword>
<evidence type="ECO:0000256" key="4">
    <source>
        <dbReference type="ARBA" id="ARBA00022543"/>
    </source>
</evidence>
<evidence type="ECO:0000313" key="13">
    <source>
        <dbReference type="Proteomes" id="UP001597100"/>
    </source>
</evidence>
<keyword evidence="9" id="KW-0675">Receptor</keyword>
<evidence type="ECO:0000256" key="6">
    <source>
        <dbReference type="ARBA" id="ARBA00022679"/>
    </source>
</evidence>
<dbReference type="InterPro" id="IPR005467">
    <property type="entry name" value="His_kinase_dom"/>
</dbReference>
<dbReference type="CDD" id="cd00082">
    <property type="entry name" value="HisKA"/>
    <property type="match status" value="1"/>
</dbReference>
<reference evidence="13" key="1">
    <citation type="journal article" date="2019" name="Int. J. Syst. Evol. Microbiol.">
        <title>The Global Catalogue of Microorganisms (GCM) 10K type strain sequencing project: providing services to taxonomists for standard genome sequencing and annotation.</title>
        <authorList>
            <consortium name="The Broad Institute Genomics Platform"/>
            <consortium name="The Broad Institute Genome Sequencing Center for Infectious Disease"/>
            <person name="Wu L."/>
            <person name="Ma J."/>
        </authorList>
    </citation>
    <scope>NUCLEOTIDE SEQUENCE [LARGE SCALE GENOMIC DNA]</scope>
    <source>
        <strain evidence="13">CCUG 60898</strain>
    </source>
</reference>
<dbReference type="InterPro" id="IPR013515">
    <property type="entry name" value="Phytochrome_cen-reg"/>
</dbReference>
<dbReference type="InterPro" id="IPR035965">
    <property type="entry name" value="PAS-like_dom_sf"/>
</dbReference>
<comment type="similarity">
    <text evidence="2">In the N-terminal section; belongs to the phytochrome family.</text>
</comment>
<comment type="catalytic activity">
    <reaction evidence="1">
        <text>ATP + protein L-histidine = ADP + protein N-phospho-L-histidine.</text>
        <dbReference type="EC" id="2.7.13.3"/>
    </reaction>
</comment>
<dbReference type="Gene3D" id="1.10.287.130">
    <property type="match status" value="1"/>
</dbReference>
<protein>
    <recommendedName>
        <fullName evidence="3">histidine kinase</fullName>
        <ecNumber evidence="3">2.7.13.3</ecNumber>
    </recommendedName>
</protein>
<dbReference type="SUPFAM" id="SSF55781">
    <property type="entry name" value="GAF domain-like"/>
    <property type="match status" value="2"/>
</dbReference>
<dbReference type="PROSITE" id="PS50046">
    <property type="entry name" value="PHYTOCHROME_2"/>
    <property type="match status" value="1"/>
</dbReference>
<dbReference type="PROSITE" id="PS50109">
    <property type="entry name" value="HIS_KIN"/>
    <property type="match status" value="1"/>
</dbReference>
<dbReference type="Pfam" id="PF00360">
    <property type="entry name" value="PHY"/>
    <property type="match status" value="1"/>
</dbReference>
<dbReference type="Gene3D" id="3.30.450.270">
    <property type="match status" value="1"/>
</dbReference>
<dbReference type="InterPro" id="IPR036890">
    <property type="entry name" value="HATPase_C_sf"/>
</dbReference>
<evidence type="ECO:0000313" key="12">
    <source>
        <dbReference type="EMBL" id="MFD0976891.1"/>
    </source>
</evidence>
<dbReference type="Gene3D" id="3.30.565.10">
    <property type="entry name" value="Histidine kinase-like ATPase, C-terminal domain"/>
    <property type="match status" value="1"/>
</dbReference>
<proteinExistence type="inferred from homology"/>
<dbReference type="InterPro" id="IPR043150">
    <property type="entry name" value="Phytochrome_PHY_sf"/>
</dbReference>
<dbReference type="Pfam" id="PF01590">
    <property type="entry name" value="GAF"/>
    <property type="match status" value="1"/>
</dbReference>
<feature type="domain" description="Histidine kinase" evidence="11">
    <location>
        <begin position="526"/>
        <end position="735"/>
    </location>
</feature>
<dbReference type="InterPro" id="IPR003661">
    <property type="entry name" value="HisK_dim/P_dom"/>
</dbReference>
<keyword evidence="6" id="KW-0808">Transferase</keyword>
<dbReference type="Proteomes" id="UP001597100">
    <property type="component" value="Unassembled WGS sequence"/>
</dbReference>
<keyword evidence="4" id="KW-0600">Photoreceptor protein</keyword>
<evidence type="ECO:0000256" key="8">
    <source>
        <dbReference type="ARBA" id="ARBA00022991"/>
    </source>
</evidence>
<dbReference type="Pfam" id="PF00512">
    <property type="entry name" value="HisKA"/>
    <property type="match status" value="1"/>
</dbReference>
<dbReference type="InterPro" id="IPR050351">
    <property type="entry name" value="BphY/WalK/GraS-like"/>
</dbReference>
<dbReference type="InterPro" id="IPR029016">
    <property type="entry name" value="GAF-like_dom_sf"/>
</dbReference>
<dbReference type="GO" id="GO:0005524">
    <property type="term" value="F:ATP binding"/>
    <property type="evidence" value="ECO:0007669"/>
    <property type="project" value="UniProtKB-KW"/>
</dbReference>
<evidence type="ECO:0000256" key="7">
    <source>
        <dbReference type="ARBA" id="ARBA00022777"/>
    </source>
</evidence>
<keyword evidence="12" id="KW-0067">ATP-binding</keyword>
<evidence type="ECO:0000256" key="9">
    <source>
        <dbReference type="ARBA" id="ARBA00023170"/>
    </source>
</evidence>
<comment type="caution">
    <text evidence="12">The sequence shown here is derived from an EMBL/GenBank/DDBJ whole genome shotgun (WGS) entry which is preliminary data.</text>
</comment>
<organism evidence="12 13">
    <name type="scientific">Salinimicrobium gaetbulicola</name>
    <dbReference type="NCBI Taxonomy" id="999702"/>
    <lineage>
        <taxon>Bacteria</taxon>
        <taxon>Pseudomonadati</taxon>
        <taxon>Bacteroidota</taxon>
        <taxon>Flavobacteriia</taxon>
        <taxon>Flavobacteriales</taxon>
        <taxon>Flavobacteriaceae</taxon>
        <taxon>Salinimicrobium</taxon>
    </lineage>
</organism>
<dbReference type="SUPFAM" id="SSF55785">
    <property type="entry name" value="PYP-like sensor domain (PAS domain)"/>
    <property type="match status" value="1"/>
</dbReference>
<dbReference type="InterPro" id="IPR016132">
    <property type="entry name" value="Phyto_chromo_attachment"/>
</dbReference>
<dbReference type="PANTHER" id="PTHR42878">
    <property type="entry name" value="TWO-COMPONENT HISTIDINE KINASE"/>
    <property type="match status" value="1"/>
</dbReference>
<dbReference type="InterPro" id="IPR001294">
    <property type="entry name" value="Phytochrome"/>
</dbReference>
<dbReference type="InterPro" id="IPR036097">
    <property type="entry name" value="HisK_dim/P_sf"/>
</dbReference>
<keyword evidence="7" id="KW-0418">Kinase</keyword>
<dbReference type="PANTHER" id="PTHR42878:SF15">
    <property type="entry name" value="BACTERIOPHYTOCHROME"/>
    <property type="match status" value="1"/>
</dbReference>
<dbReference type="Gene3D" id="3.30.450.40">
    <property type="match status" value="1"/>
</dbReference>
<dbReference type="SMART" id="SM00388">
    <property type="entry name" value="HisKA"/>
    <property type="match status" value="1"/>
</dbReference>
<dbReference type="SMART" id="SM00065">
    <property type="entry name" value="GAF"/>
    <property type="match status" value="1"/>
</dbReference>
<dbReference type="RefSeq" id="WP_380738701.1">
    <property type="nucleotide sequence ID" value="NZ_JBHTJP010000034.1"/>
</dbReference>
<keyword evidence="13" id="KW-1185">Reference proteome</keyword>
<evidence type="ECO:0000256" key="1">
    <source>
        <dbReference type="ARBA" id="ARBA00000085"/>
    </source>
</evidence>
<dbReference type="Pfam" id="PF08446">
    <property type="entry name" value="PAS_2"/>
    <property type="match status" value="1"/>
</dbReference>
<dbReference type="InterPro" id="IPR003594">
    <property type="entry name" value="HATPase_dom"/>
</dbReference>
<dbReference type="SUPFAM" id="SSF55874">
    <property type="entry name" value="ATPase domain of HSP90 chaperone/DNA topoisomerase II/histidine kinase"/>
    <property type="match status" value="1"/>
</dbReference>
<dbReference type="SUPFAM" id="SSF47384">
    <property type="entry name" value="Homodimeric domain of signal transducing histidine kinase"/>
    <property type="match status" value="1"/>
</dbReference>
<accession>A0ABW3IG20</accession>
<dbReference type="EMBL" id="JBHTJP010000034">
    <property type="protein sequence ID" value="MFD0976891.1"/>
    <property type="molecule type" value="Genomic_DNA"/>
</dbReference>
<dbReference type="PRINTS" id="PR01033">
    <property type="entry name" value="PHYTOCHROME"/>
</dbReference>
<gene>
    <name evidence="12" type="ORF">ACFQ1G_08815</name>
</gene>
<name>A0ABW3IG20_9FLAO</name>
<dbReference type="InterPro" id="IPR003018">
    <property type="entry name" value="GAF"/>
</dbReference>
<evidence type="ECO:0000259" key="11">
    <source>
        <dbReference type="PROSITE" id="PS50109"/>
    </source>
</evidence>
<dbReference type="Gene3D" id="3.30.450.20">
    <property type="entry name" value="PAS domain"/>
    <property type="match status" value="1"/>
</dbReference>
<evidence type="ECO:0000256" key="3">
    <source>
        <dbReference type="ARBA" id="ARBA00012438"/>
    </source>
</evidence>
<dbReference type="SMART" id="SM00387">
    <property type="entry name" value="HATPase_c"/>
    <property type="match status" value="1"/>
</dbReference>
<dbReference type="EC" id="2.7.13.3" evidence="3"/>